<evidence type="ECO:0000313" key="5">
    <source>
        <dbReference type="EMBL" id="TNL96676.1"/>
    </source>
</evidence>
<proteinExistence type="predicted"/>
<comment type="caution">
    <text evidence="5">The sequence shown here is derived from an EMBL/GenBank/DDBJ whole genome shotgun (WGS) entry which is preliminary data.</text>
</comment>
<keyword evidence="1" id="KW-0805">Transcription regulation</keyword>
<dbReference type="Proteomes" id="UP000312032">
    <property type="component" value="Unassembled WGS sequence"/>
</dbReference>
<organism evidence="5 6">
    <name type="scientific">Corynebacterium tapiri</name>
    <dbReference type="NCBI Taxonomy" id="1448266"/>
    <lineage>
        <taxon>Bacteria</taxon>
        <taxon>Bacillati</taxon>
        <taxon>Actinomycetota</taxon>
        <taxon>Actinomycetes</taxon>
        <taxon>Mycobacteriales</taxon>
        <taxon>Corynebacteriaceae</taxon>
        <taxon>Corynebacterium</taxon>
    </lineage>
</organism>
<keyword evidence="2" id="KW-0238">DNA-binding</keyword>
<dbReference type="PANTHER" id="PTHR44688">
    <property type="entry name" value="DNA-BINDING TRANSCRIPTIONAL ACTIVATOR DEVR_DOSR"/>
    <property type="match status" value="1"/>
</dbReference>
<dbReference type="InterPro" id="IPR000792">
    <property type="entry name" value="Tscrpt_reg_LuxR_C"/>
</dbReference>
<dbReference type="Gene3D" id="1.10.10.10">
    <property type="entry name" value="Winged helix-like DNA-binding domain superfamily/Winged helix DNA-binding domain"/>
    <property type="match status" value="1"/>
</dbReference>
<dbReference type="CDD" id="cd06170">
    <property type="entry name" value="LuxR_C_like"/>
    <property type="match status" value="1"/>
</dbReference>
<evidence type="ECO:0000259" key="4">
    <source>
        <dbReference type="PROSITE" id="PS50043"/>
    </source>
</evidence>
<evidence type="ECO:0000256" key="3">
    <source>
        <dbReference type="ARBA" id="ARBA00023163"/>
    </source>
</evidence>
<dbReference type="RefSeq" id="WP_139466030.1">
    <property type="nucleotide sequence ID" value="NZ_VDHJ01000010.1"/>
</dbReference>
<dbReference type="AlphaFoldDB" id="A0A5C4U2Q2"/>
<keyword evidence="3" id="KW-0804">Transcription</keyword>
<dbReference type="SMART" id="SM00421">
    <property type="entry name" value="HTH_LUXR"/>
    <property type="match status" value="1"/>
</dbReference>
<reference evidence="5 6" key="1">
    <citation type="submission" date="2019-06" db="EMBL/GenBank/DDBJ databases">
        <authorList>
            <person name="Li J."/>
        </authorList>
    </citation>
    <scope>NUCLEOTIDE SEQUENCE [LARGE SCALE GENOMIC DNA]</scope>
    <source>
        <strain evidence="5 6">LMG 28165</strain>
    </source>
</reference>
<dbReference type="SUPFAM" id="SSF52540">
    <property type="entry name" value="P-loop containing nucleoside triphosphate hydrolases"/>
    <property type="match status" value="1"/>
</dbReference>
<name>A0A5C4U2Q2_9CORY</name>
<keyword evidence="6" id="KW-1185">Reference proteome</keyword>
<dbReference type="InterPro" id="IPR036388">
    <property type="entry name" value="WH-like_DNA-bd_sf"/>
</dbReference>
<sequence>MTSLSSNPRRVSGSTLNQLTDAVSSLESGNGTLITVTGPHGCGKTELVSDLVMSLPGFSAVRVAALSWRRDNERGVINALLDRAGSAETDLSPAFDQPGSSVVLIVDDAHWSDERSLQLLVEAVRGVCFGRIAVVLTALDSEDGVGEPSISQLRELSDLDLGMPPFGIEEITAFALSHAGVHLSSFAAQELRQLTGGRPGPIKQVLDAAPADIWRHPHPRLPIPRPWLAALERRLRPVNRDLVWRTLAAVAVMPEPFVAPSELVLELSNADRVALDAAFSAGILERIVNSREDVVAFCNPTDRAVVRAHTSPTQAAQLHRAAADYFDRLGDEDARLTHEALGSERNDADIADALAQRAESLGEAGRWRSASAAFELSARTAVDKTKAKQRHLSSVEALISASDILQAQRNITSLGHMSGDARLYSMRGYLALHEGRKSEAVGMIDLAWRTLDETSNLDPRLRTTVASRQVLLSLSEWEPEKLVSWANVTDRWAPPGSAARIESQYISMIGKAAATGQLTVDDPIPGETPILALRRDMAAGWLNLVHDDPISARQRLTRNVDVADGEGSERIRLWMEGWLARSLFLLGELSAAQRVVERGLARAERFGVRFLEPLLLWTGSQVAAFRGDHELARAYANRLTISQDSLMIQRIPSAMARLLLAGLESDSAATMRAGRTLMNMALTHDIGQPGFWLWEDVFAPTLIATGHFSEAEQIIERALERAEGSGIESVHARLAGSQGSLYLQRGDTEVGLRILDDAVEQVEALPIPVYQSRLLYEYGRILRRLGRRRRADETLARAGEIFAAMEAHEFVERCNRERRAGGLGTRTSSADGLTPQEEEIAKLVAAGASNREVATELFLSTKTVEYHLTRVYRKLGVRTRNELPGVLARR</sequence>
<accession>A0A5C4U2Q2</accession>
<dbReference type="SUPFAM" id="SSF46894">
    <property type="entry name" value="C-terminal effector domain of the bipartite response regulators"/>
    <property type="match status" value="1"/>
</dbReference>
<dbReference type="Gene3D" id="1.25.40.10">
    <property type="entry name" value="Tetratricopeptide repeat domain"/>
    <property type="match status" value="1"/>
</dbReference>
<gene>
    <name evidence="5" type="ORF">FHE74_08240</name>
</gene>
<dbReference type="EMBL" id="VDHJ01000010">
    <property type="protein sequence ID" value="TNL96676.1"/>
    <property type="molecule type" value="Genomic_DNA"/>
</dbReference>
<dbReference type="PANTHER" id="PTHR44688:SF16">
    <property type="entry name" value="DNA-BINDING TRANSCRIPTIONAL ACTIVATOR DEVR_DOSR"/>
    <property type="match status" value="1"/>
</dbReference>
<dbReference type="GO" id="GO:0003677">
    <property type="term" value="F:DNA binding"/>
    <property type="evidence" value="ECO:0007669"/>
    <property type="project" value="UniProtKB-KW"/>
</dbReference>
<evidence type="ECO:0000313" key="6">
    <source>
        <dbReference type="Proteomes" id="UP000312032"/>
    </source>
</evidence>
<dbReference type="OrthoDB" id="134933at2"/>
<dbReference type="Pfam" id="PF00196">
    <property type="entry name" value="GerE"/>
    <property type="match status" value="1"/>
</dbReference>
<dbReference type="PROSITE" id="PS00622">
    <property type="entry name" value="HTH_LUXR_1"/>
    <property type="match status" value="1"/>
</dbReference>
<dbReference type="InterPro" id="IPR016032">
    <property type="entry name" value="Sig_transdc_resp-reg_C-effctor"/>
</dbReference>
<evidence type="ECO:0000256" key="2">
    <source>
        <dbReference type="ARBA" id="ARBA00023125"/>
    </source>
</evidence>
<dbReference type="SUPFAM" id="SSF48452">
    <property type="entry name" value="TPR-like"/>
    <property type="match status" value="1"/>
</dbReference>
<dbReference type="InterPro" id="IPR011990">
    <property type="entry name" value="TPR-like_helical_dom_sf"/>
</dbReference>
<dbReference type="GO" id="GO:0006355">
    <property type="term" value="P:regulation of DNA-templated transcription"/>
    <property type="evidence" value="ECO:0007669"/>
    <property type="project" value="InterPro"/>
</dbReference>
<protein>
    <submittedName>
        <fullName evidence="5">LuxR family transcriptional regulator</fullName>
    </submittedName>
</protein>
<dbReference type="InterPro" id="IPR027417">
    <property type="entry name" value="P-loop_NTPase"/>
</dbReference>
<dbReference type="PROSITE" id="PS50043">
    <property type="entry name" value="HTH_LUXR_2"/>
    <property type="match status" value="1"/>
</dbReference>
<dbReference type="PRINTS" id="PR00038">
    <property type="entry name" value="HTHLUXR"/>
</dbReference>
<feature type="domain" description="HTH luxR-type" evidence="4">
    <location>
        <begin position="826"/>
        <end position="890"/>
    </location>
</feature>
<evidence type="ECO:0000256" key="1">
    <source>
        <dbReference type="ARBA" id="ARBA00023015"/>
    </source>
</evidence>